<evidence type="ECO:0000256" key="1">
    <source>
        <dbReference type="SAM" id="MobiDB-lite"/>
    </source>
</evidence>
<dbReference type="Proteomes" id="UP001305647">
    <property type="component" value="Unassembled WGS sequence"/>
</dbReference>
<dbReference type="EMBL" id="MU863666">
    <property type="protein sequence ID" value="KAK4097869.1"/>
    <property type="molecule type" value="Genomic_DNA"/>
</dbReference>
<feature type="region of interest" description="Disordered" evidence="1">
    <location>
        <begin position="249"/>
        <end position="268"/>
    </location>
</feature>
<keyword evidence="3" id="KW-1185">Reference proteome</keyword>
<evidence type="ECO:0000313" key="2">
    <source>
        <dbReference type="EMBL" id="KAK4097869.1"/>
    </source>
</evidence>
<proteinExistence type="predicted"/>
<evidence type="ECO:0000313" key="3">
    <source>
        <dbReference type="Proteomes" id="UP001305647"/>
    </source>
</evidence>
<dbReference type="AlphaFoldDB" id="A0AAN6PTV9"/>
<comment type="caution">
    <text evidence="2">The sequence shown here is derived from an EMBL/GenBank/DDBJ whole genome shotgun (WGS) entry which is preliminary data.</text>
</comment>
<name>A0AAN6PTV9_9PEZI</name>
<protein>
    <submittedName>
        <fullName evidence="2">Uncharacterized protein</fullName>
    </submittedName>
</protein>
<sequence length="359" mass="40490">MFLRARVTHLVVDAERRGKLPPKRISPGQLKHPEQPSLSELRAALTHHRFSVYLARCFCQWELPYPLDGDLPGPVGPKSPDLPLRPIVRALIIGAALAGTYREPLLKAKKHPNAKVRALPSKFAGDDLANPDIGEAELAYLLQFAVCDLEAPSKAQNAIFKPLSQWLLEDNFSDKVSREAVAENFDPHAPESAAFCQTHEDRDHEGCPIRALPFVGAHSDAHLVVWELMKTLWVVEYMRPMGYGTRTVINRSKDPPLKSNPYPPQGQSSSSAVVVFFGSWIAEEAVLPGHVPGYYYRDNLPVHQPPVDPREPYDAVFWLQNRLSDHSGKPNVYRWRPDPEPEPERAWYNLVPPLDLKFF</sequence>
<accession>A0AAN6PTV9</accession>
<reference evidence="2" key="2">
    <citation type="submission" date="2023-05" db="EMBL/GenBank/DDBJ databases">
        <authorList>
            <consortium name="Lawrence Berkeley National Laboratory"/>
            <person name="Steindorff A."/>
            <person name="Hensen N."/>
            <person name="Bonometti L."/>
            <person name="Westerberg I."/>
            <person name="Brannstrom I.O."/>
            <person name="Guillou S."/>
            <person name="Cros-Aarteil S."/>
            <person name="Calhoun S."/>
            <person name="Haridas S."/>
            <person name="Kuo A."/>
            <person name="Mondo S."/>
            <person name="Pangilinan J."/>
            <person name="Riley R."/>
            <person name="Labutti K."/>
            <person name="Andreopoulos B."/>
            <person name="Lipzen A."/>
            <person name="Chen C."/>
            <person name="Yanf M."/>
            <person name="Daum C."/>
            <person name="Ng V."/>
            <person name="Clum A."/>
            <person name="Ohm R."/>
            <person name="Martin F."/>
            <person name="Silar P."/>
            <person name="Natvig D."/>
            <person name="Lalanne C."/>
            <person name="Gautier V."/>
            <person name="Ament-Velasquez S.L."/>
            <person name="Kruys A."/>
            <person name="Hutchinson M.I."/>
            <person name="Powell A.J."/>
            <person name="Barry K."/>
            <person name="Miller A.N."/>
            <person name="Grigoriev I.V."/>
            <person name="Debuchy R."/>
            <person name="Gladieux P."/>
            <person name="Thoren M.H."/>
            <person name="Johannesson H."/>
        </authorList>
    </citation>
    <scope>NUCLEOTIDE SEQUENCE</scope>
    <source>
        <strain evidence="2">CBS 757.83</strain>
    </source>
</reference>
<organism evidence="2 3">
    <name type="scientific">Parathielavia hyrcaniae</name>
    <dbReference type="NCBI Taxonomy" id="113614"/>
    <lineage>
        <taxon>Eukaryota</taxon>
        <taxon>Fungi</taxon>
        <taxon>Dikarya</taxon>
        <taxon>Ascomycota</taxon>
        <taxon>Pezizomycotina</taxon>
        <taxon>Sordariomycetes</taxon>
        <taxon>Sordariomycetidae</taxon>
        <taxon>Sordariales</taxon>
        <taxon>Chaetomiaceae</taxon>
        <taxon>Parathielavia</taxon>
    </lineage>
</organism>
<reference evidence="2" key="1">
    <citation type="journal article" date="2023" name="Mol. Phylogenet. Evol.">
        <title>Genome-scale phylogeny and comparative genomics of the fungal order Sordariales.</title>
        <authorList>
            <person name="Hensen N."/>
            <person name="Bonometti L."/>
            <person name="Westerberg I."/>
            <person name="Brannstrom I.O."/>
            <person name="Guillou S."/>
            <person name="Cros-Aarteil S."/>
            <person name="Calhoun S."/>
            <person name="Haridas S."/>
            <person name="Kuo A."/>
            <person name="Mondo S."/>
            <person name="Pangilinan J."/>
            <person name="Riley R."/>
            <person name="LaButti K."/>
            <person name="Andreopoulos B."/>
            <person name="Lipzen A."/>
            <person name="Chen C."/>
            <person name="Yan M."/>
            <person name="Daum C."/>
            <person name="Ng V."/>
            <person name="Clum A."/>
            <person name="Steindorff A."/>
            <person name="Ohm R.A."/>
            <person name="Martin F."/>
            <person name="Silar P."/>
            <person name="Natvig D.O."/>
            <person name="Lalanne C."/>
            <person name="Gautier V."/>
            <person name="Ament-Velasquez S.L."/>
            <person name="Kruys A."/>
            <person name="Hutchinson M.I."/>
            <person name="Powell A.J."/>
            <person name="Barry K."/>
            <person name="Miller A.N."/>
            <person name="Grigoriev I.V."/>
            <person name="Debuchy R."/>
            <person name="Gladieux P."/>
            <person name="Hiltunen Thoren M."/>
            <person name="Johannesson H."/>
        </authorList>
    </citation>
    <scope>NUCLEOTIDE SEQUENCE</scope>
    <source>
        <strain evidence="2">CBS 757.83</strain>
    </source>
</reference>
<gene>
    <name evidence="2" type="ORF">N658DRAFT_510020</name>
</gene>